<dbReference type="EMBL" id="BJXL01000126">
    <property type="protein sequence ID" value="GEM84738.1"/>
    <property type="molecule type" value="Genomic_DNA"/>
</dbReference>
<evidence type="ECO:0000256" key="3">
    <source>
        <dbReference type="ARBA" id="ARBA00022691"/>
    </source>
</evidence>
<evidence type="ECO:0000313" key="5">
    <source>
        <dbReference type="EMBL" id="GEM84738.1"/>
    </source>
</evidence>
<evidence type="ECO:0000313" key="6">
    <source>
        <dbReference type="Proteomes" id="UP000321197"/>
    </source>
</evidence>
<protein>
    <recommendedName>
        <fullName evidence="4">Methyltransferase type 11 domain-containing protein</fullName>
    </recommendedName>
</protein>
<reference evidence="5 6" key="1">
    <citation type="submission" date="2019-07" db="EMBL/GenBank/DDBJ databases">
        <title>Whole genome shotgun sequence of Meiothermus hypogaeus NBRC 106114.</title>
        <authorList>
            <person name="Hosoyama A."/>
            <person name="Uohara A."/>
            <person name="Ohji S."/>
            <person name="Ichikawa N."/>
        </authorList>
    </citation>
    <scope>NUCLEOTIDE SEQUENCE [LARGE SCALE GENOMIC DNA]</scope>
    <source>
        <strain evidence="5 6">NBRC 106114</strain>
    </source>
</reference>
<proteinExistence type="predicted"/>
<dbReference type="AlphaFoldDB" id="A0A511R565"/>
<dbReference type="RefSeq" id="WP_119341581.1">
    <property type="nucleotide sequence ID" value="NZ_BJXL01000126.1"/>
</dbReference>
<accession>A0A511R565</accession>
<dbReference type="Gene3D" id="3.40.50.150">
    <property type="entry name" value="Vaccinia Virus protein VP39"/>
    <property type="match status" value="1"/>
</dbReference>
<evidence type="ECO:0000259" key="4">
    <source>
        <dbReference type="Pfam" id="PF08241"/>
    </source>
</evidence>
<comment type="caution">
    <text evidence="5">The sequence shown here is derived from an EMBL/GenBank/DDBJ whole genome shotgun (WGS) entry which is preliminary data.</text>
</comment>
<sequence length="224" mass="25250">MYRTDKTTQHSQVWDHPHTIQCFSQEAPDTRMAARLQNASPATRVLDLGCAGGHNAVWLAERGLEVYALDASRALVLHTRQRLQPYLARPEQRVLEGQIHDLSAFPCCFFDFVLAFGVLHNAQSVAEWERTLKGITRVLKVGGEMLVSQHSPRSNLDGQALVSTSEAHVYRRASGRFQVMLEAHELDNWVGGWGFVPVLPTDEVVVPTEQGWRVTIRGHYRLEV</sequence>
<dbReference type="InterPro" id="IPR013216">
    <property type="entry name" value="Methyltransf_11"/>
</dbReference>
<feature type="domain" description="Methyltransferase type 11" evidence="4">
    <location>
        <begin position="46"/>
        <end position="146"/>
    </location>
</feature>
<keyword evidence="3" id="KW-0949">S-adenosyl-L-methionine</keyword>
<gene>
    <name evidence="5" type="ORF">MHY01S_29040</name>
</gene>
<evidence type="ECO:0000256" key="2">
    <source>
        <dbReference type="ARBA" id="ARBA00022679"/>
    </source>
</evidence>
<name>A0A511R565_9DEIN</name>
<dbReference type="GO" id="GO:0008757">
    <property type="term" value="F:S-adenosylmethionine-dependent methyltransferase activity"/>
    <property type="evidence" value="ECO:0007669"/>
    <property type="project" value="InterPro"/>
</dbReference>
<dbReference type="Pfam" id="PF08241">
    <property type="entry name" value="Methyltransf_11"/>
    <property type="match status" value="1"/>
</dbReference>
<organism evidence="5 6">
    <name type="scientific">Meiothermus hypogaeus NBRC 106114</name>
    <dbReference type="NCBI Taxonomy" id="1227553"/>
    <lineage>
        <taxon>Bacteria</taxon>
        <taxon>Thermotogati</taxon>
        <taxon>Deinococcota</taxon>
        <taxon>Deinococci</taxon>
        <taxon>Thermales</taxon>
        <taxon>Thermaceae</taxon>
        <taxon>Meiothermus</taxon>
    </lineage>
</organism>
<dbReference type="OrthoDB" id="9804312at2"/>
<dbReference type="CDD" id="cd02440">
    <property type="entry name" value="AdoMet_MTases"/>
    <property type="match status" value="1"/>
</dbReference>
<keyword evidence="1" id="KW-0489">Methyltransferase</keyword>
<dbReference type="PANTHER" id="PTHR43464">
    <property type="entry name" value="METHYLTRANSFERASE"/>
    <property type="match status" value="1"/>
</dbReference>
<dbReference type="PANTHER" id="PTHR43464:SF19">
    <property type="entry name" value="UBIQUINONE BIOSYNTHESIS O-METHYLTRANSFERASE, MITOCHONDRIAL"/>
    <property type="match status" value="1"/>
</dbReference>
<dbReference type="InterPro" id="IPR029063">
    <property type="entry name" value="SAM-dependent_MTases_sf"/>
</dbReference>
<keyword evidence="2" id="KW-0808">Transferase</keyword>
<dbReference type="Proteomes" id="UP000321197">
    <property type="component" value="Unassembled WGS sequence"/>
</dbReference>
<evidence type="ECO:0000256" key="1">
    <source>
        <dbReference type="ARBA" id="ARBA00022603"/>
    </source>
</evidence>
<dbReference type="SUPFAM" id="SSF53335">
    <property type="entry name" value="S-adenosyl-L-methionine-dependent methyltransferases"/>
    <property type="match status" value="1"/>
</dbReference>
<dbReference type="GO" id="GO:0032259">
    <property type="term" value="P:methylation"/>
    <property type="evidence" value="ECO:0007669"/>
    <property type="project" value="UniProtKB-KW"/>
</dbReference>